<organism evidence="10 11">
    <name type="scientific">Grimontia celer</name>
    <dbReference type="NCBI Taxonomy" id="1796497"/>
    <lineage>
        <taxon>Bacteria</taxon>
        <taxon>Pseudomonadati</taxon>
        <taxon>Pseudomonadota</taxon>
        <taxon>Gammaproteobacteria</taxon>
        <taxon>Vibrionales</taxon>
        <taxon>Vibrionaceae</taxon>
        <taxon>Grimontia</taxon>
    </lineage>
</organism>
<dbReference type="EMBL" id="FIZX01000001">
    <property type="protein sequence ID" value="CZF78129.1"/>
    <property type="molecule type" value="Genomic_DNA"/>
</dbReference>
<dbReference type="GO" id="GO:0000976">
    <property type="term" value="F:transcription cis-regulatory region binding"/>
    <property type="evidence" value="ECO:0007669"/>
    <property type="project" value="TreeGrafter"/>
</dbReference>
<feature type="modified residue" description="4-aspartylphosphate" evidence="6">
    <location>
        <position position="51"/>
    </location>
</feature>
<evidence type="ECO:0000256" key="7">
    <source>
        <dbReference type="PROSITE-ProRule" id="PRU01091"/>
    </source>
</evidence>
<dbReference type="SUPFAM" id="SSF46894">
    <property type="entry name" value="C-terminal effector domain of the bipartite response regulators"/>
    <property type="match status" value="1"/>
</dbReference>
<keyword evidence="3" id="KW-0805">Transcription regulation</keyword>
<dbReference type="AlphaFoldDB" id="A0A128EU50"/>
<dbReference type="Pfam" id="PF00072">
    <property type="entry name" value="Response_reg"/>
    <property type="match status" value="1"/>
</dbReference>
<dbReference type="PROSITE" id="PS50110">
    <property type="entry name" value="RESPONSE_REGULATORY"/>
    <property type="match status" value="1"/>
</dbReference>
<evidence type="ECO:0000256" key="2">
    <source>
        <dbReference type="ARBA" id="ARBA00023012"/>
    </source>
</evidence>
<gene>
    <name evidence="10" type="primary">tcrA</name>
    <name evidence="10" type="ORF">GCE9029_00641</name>
</gene>
<protein>
    <submittedName>
        <fullName evidence="10">Transcriptional regulatory protein TcrA</fullName>
    </submittedName>
</protein>
<evidence type="ECO:0000256" key="4">
    <source>
        <dbReference type="ARBA" id="ARBA00023125"/>
    </source>
</evidence>
<dbReference type="InterPro" id="IPR039420">
    <property type="entry name" value="WalR-like"/>
</dbReference>
<dbReference type="OrthoDB" id="4127888at2"/>
<dbReference type="GO" id="GO:0005829">
    <property type="term" value="C:cytosol"/>
    <property type="evidence" value="ECO:0007669"/>
    <property type="project" value="TreeGrafter"/>
</dbReference>
<proteinExistence type="predicted"/>
<keyword evidence="2" id="KW-0902">Two-component regulatory system</keyword>
<dbReference type="SMART" id="SM00862">
    <property type="entry name" value="Trans_reg_C"/>
    <property type="match status" value="1"/>
</dbReference>
<dbReference type="RefSeq" id="WP_062660991.1">
    <property type="nucleotide sequence ID" value="NZ_FIZX01000001.1"/>
</dbReference>
<reference evidence="11" key="1">
    <citation type="submission" date="2016-02" db="EMBL/GenBank/DDBJ databases">
        <authorList>
            <person name="Rodrigo-Torres Lidia"/>
            <person name="Arahal R.David."/>
        </authorList>
    </citation>
    <scope>NUCLEOTIDE SEQUENCE [LARGE SCALE GENOMIC DNA]</scope>
    <source>
        <strain evidence="11">CECT 9029</strain>
    </source>
</reference>
<evidence type="ECO:0000259" key="8">
    <source>
        <dbReference type="PROSITE" id="PS50110"/>
    </source>
</evidence>
<keyword evidence="1 6" id="KW-0597">Phosphoprotein</keyword>
<feature type="DNA-binding region" description="OmpR/PhoB-type" evidence="7">
    <location>
        <begin position="125"/>
        <end position="222"/>
    </location>
</feature>
<dbReference type="Gene3D" id="3.40.50.2300">
    <property type="match status" value="1"/>
</dbReference>
<dbReference type="InterPro" id="IPR016032">
    <property type="entry name" value="Sig_transdc_resp-reg_C-effctor"/>
</dbReference>
<dbReference type="FunFam" id="3.40.50.2300:FF:000001">
    <property type="entry name" value="DNA-binding response regulator PhoB"/>
    <property type="match status" value="1"/>
</dbReference>
<dbReference type="CDD" id="cd17574">
    <property type="entry name" value="REC_OmpR"/>
    <property type="match status" value="1"/>
</dbReference>
<dbReference type="SMART" id="SM00448">
    <property type="entry name" value="REC"/>
    <property type="match status" value="1"/>
</dbReference>
<dbReference type="STRING" id="1796497.GCE9029_00641"/>
<dbReference type="PANTHER" id="PTHR48111:SF22">
    <property type="entry name" value="REGULATOR OF RPOS"/>
    <property type="match status" value="1"/>
</dbReference>
<dbReference type="CDD" id="cd00383">
    <property type="entry name" value="trans_reg_C"/>
    <property type="match status" value="1"/>
</dbReference>
<dbReference type="Proteomes" id="UP000071641">
    <property type="component" value="Unassembled WGS sequence"/>
</dbReference>
<name>A0A128EU50_9GAMM</name>
<keyword evidence="4 7" id="KW-0238">DNA-binding</keyword>
<dbReference type="GO" id="GO:0000156">
    <property type="term" value="F:phosphorelay response regulator activity"/>
    <property type="evidence" value="ECO:0007669"/>
    <property type="project" value="TreeGrafter"/>
</dbReference>
<dbReference type="InterPro" id="IPR036388">
    <property type="entry name" value="WH-like_DNA-bd_sf"/>
</dbReference>
<accession>A0A128EU50</accession>
<evidence type="ECO:0000256" key="1">
    <source>
        <dbReference type="ARBA" id="ARBA00022553"/>
    </source>
</evidence>
<dbReference type="InterPro" id="IPR001867">
    <property type="entry name" value="OmpR/PhoB-type_DNA-bd"/>
</dbReference>
<feature type="domain" description="OmpR/PhoB-type" evidence="9">
    <location>
        <begin position="125"/>
        <end position="222"/>
    </location>
</feature>
<dbReference type="Gene3D" id="1.10.10.10">
    <property type="entry name" value="Winged helix-like DNA-binding domain superfamily/Winged helix DNA-binding domain"/>
    <property type="match status" value="1"/>
</dbReference>
<dbReference type="GO" id="GO:0032993">
    <property type="term" value="C:protein-DNA complex"/>
    <property type="evidence" value="ECO:0007669"/>
    <property type="project" value="TreeGrafter"/>
</dbReference>
<evidence type="ECO:0000256" key="6">
    <source>
        <dbReference type="PROSITE-ProRule" id="PRU00169"/>
    </source>
</evidence>
<dbReference type="SUPFAM" id="SSF52172">
    <property type="entry name" value="CheY-like"/>
    <property type="match status" value="1"/>
</dbReference>
<dbReference type="GO" id="GO:0006355">
    <property type="term" value="P:regulation of DNA-templated transcription"/>
    <property type="evidence" value="ECO:0007669"/>
    <property type="project" value="InterPro"/>
</dbReference>
<keyword evidence="11" id="KW-1185">Reference proteome</keyword>
<dbReference type="PROSITE" id="PS51755">
    <property type="entry name" value="OMPR_PHOB"/>
    <property type="match status" value="1"/>
</dbReference>
<keyword evidence="5" id="KW-0804">Transcription</keyword>
<dbReference type="InterPro" id="IPR011006">
    <property type="entry name" value="CheY-like_superfamily"/>
</dbReference>
<evidence type="ECO:0000259" key="9">
    <source>
        <dbReference type="PROSITE" id="PS51755"/>
    </source>
</evidence>
<dbReference type="InterPro" id="IPR001789">
    <property type="entry name" value="Sig_transdc_resp-reg_receiver"/>
</dbReference>
<evidence type="ECO:0000313" key="10">
    <source>
        <dbReference type="EMBL" id="CZF78129.1"/>
    </source>
</evidence>
<feature type="domain" description="Response regulatory" evidence="8">
    <location>
        <begin position="2"/>
        <end position="116"/>
    </location>
</feature>
<dbReference type="Pfam" id="PF00486">
    <property type="entry name" value="Trans_reg_C"/>
    <property type="match status" value="1"/>
</dbReference>
<sequence>MKILLVEDHADIAGVIFDYFEILGHTMDHALTGSQGLSLSCEQHYDIIILDVMLPKMDGMTVCKKLREAGIDTPVLMLTAMGENDDIVSGFDHGADDYLVKPFDLKVLEARVNALHRRQSGDVSAKRLTFDELSLDLSSYTASRRGCQFVLNPSMFTLLRLLMSRAPKVVTKEELSTALWGDDEPEGNVLRSHVYQLRNLIDKPFEFGYIRTVPKVGYQMVKSGGDAA</sequence>
<evidence type="ECO:0000256" key="5">
    <source>
        <dbReference type="ARBA" id="ARBA00023163"/>
    </source>
</evidence>
<dbReference type="PANTHER" id="PTHR48111">
    <property type="entry name" value="REGULATOR OF RPOS"/>
    <property type="match status" value="1"/>
</dbReference>
<evidence type="ECO:0000313" key="11">
    <source>
        <dbReference type="Proteomes" id="UP000071641"/>
    </source>
</evidence>
<evidence type="ECO:0000256" key="3">
    <source>
        <dbReference type="ARBA" id="ARBA00023015"/>
    </source>
</evidence>
<dbReference type="Gene3D" id="6.10.250.690">
    <property type="match status" value="1"/>
</dbReference>